<organism evidence="3 4">
    <name type="scientific">Reticulomyxa filosa</name>
    <dbReference type="NCBI Taxonomy" id="46433"/>
    <lineage>
        <taxon>Eukaryota</taxon>
        <taxon>Sar</taxon>
        <taxon>Rhizaria</taxon>
        <taxon>Retaria</taxon>
        <taxon>Foraminifera</taxon>
        <taxon>Monothalamids</taxon>
        <taxon>Reticulomyxidae</taxon>
        <taxon>Reticulomyxa</taxon>
    </lineage>
</organism>
<name>X6PE08_RETFI</name>
<reference evidence="3 4" key="1">
    <citation type="journal article" date="2013" name="Curr. Biol.">
        <title>The Genome of the Foraminiferan Reticulomyxa filosa.</title>
        <authorList>
            <person name="Glockner G."/>
            <person name="Hulsmann N."/>
            <person name="Schleicher M."/>
            <person name="Noegel A.A."/>
            <person name="Eichinger L."/>
            <person name="Gallinger C."/>
            <person name="Pawlowski J."/>
            <person name="Sierra R."/>
            <person name="Euteneuer U."/>
            <person name="Pillet L."/>
            <person name="Moustafa A."/>
            <person name="Platzer M."/>
            <person name="Groth M."/>
            <person name="Szafranski K."/>
            <person name="Schliwa M."/>
        </authorList>
    </citation>
    <scope>NUCLEOTIDE SEQUENCE [LARGE SCALE GENOMIC DNA]</scope>
</reference>
<dbReference type="PANTHER" id="PTHR23315:SF7">
    <property type="entry name" value="U-BOX DOMAIN-CONTAINING PROTEIN 4"/>
    <property type="match status" value="1"/>
</dbReference>
<dbReference type="GO" id="GO:0016567">
    <property type="term" value="P:protein ubiquitination"/>
    <property type="evidence" value="ECO:0007669"/>
    <property type="project" value="InterPro"/>
</dbReference>
<protein>
    <submittedName>
        <fullName evidence="3">WD repeat, SAM and U-box domain-containing protein 1</fullName>
    </submittedName>
</protein>
<dbReference type="Proteomes" id="UP000023152">
    <property type="component" value="Unassembled WGS sequence"/>
</dbReference>
<proteinExistence type="predicted"/>
<evidence type="ECO:0000313" key="3">
    <source>
        <dbReference type="EMBL" id="ETO35887.1"/>
    </source>
</evidence>
<dbReference type="InterPro" id="IPR003613">
    <property type="entry name" value="Ubox_domain"/>
</dbReference>
<dbReference type="EMBL" id="ASPP01001189">
    <property type="protein sequence ID" value="ETO35887.1"/>
    <property type="molecule type" value="Genomic_DNA"/>
</dbReference>
<dbReference type="SUPFAM" id="SSF57850">
    <property type="entry name" value="RING/U-box"/>
    <property type="match status" value="1"/>
</dbReference>
<dbReference type="GO" id="GO:0004842">
    <property type="term" value="F:ubiquitin-protein transferase activity"/>
    <property type="evidence" value="ECO:0007669"/>
    <property type="project" value="InterPro"/>
</dbReference>
<evidence type="ECO:0000256" key="1">
    <source>
        <dbReference type="SAM" id="Coils"/>
    </source>
</evidence>
<feature type="coiled-coil region" evidence="1">
    <location>
        <begin position="79"/>
        <end position="113"/>
    </location>
</feature>
<dbReference type="PROSITE" id="PS51698">
    <property type="entry name" value="U_BOX"/>
    <property type="match status" value="1"/>
</dbReference>
<dbReference type="AlphaFoldDB" id="X6PE08"/>
<keyword evidence="4" id="KW-1185">Reference proteome</keyword>
<dbReference type="OrthoDB" id="10064100at2759"/>
<evidence type="ECO:0000313" key="4">
    <source>
        <dbReference type="Proteomes" id="UP000023152"/>
    </source>
</evidence>
<keyword evidence="1" id="KW-0175">Coiled coil</keyword>
<dbReference type="Pfam" id="PF04564">
    <property type="entry name" value="U-box"/>
    <property type="match status" value="1"/>
</dbReference>
<sequence length="280" mass="32510">MKKGHVSRMEKSLDQCSKINEDAQKLFAEKKSQKEQSKCELEKALSKYTRSIEEWNSSFIDAKRVAAEKEKEESLMTNIRSLKELNESLMKSCSDLSAQMDNLKKKNNQFLEQCLNDLYSKWYEWSPSDIGIFIGYVLKSDKKQIQHFGDIAKTNQMDSKSLLQLSKKDWMDVFNLEKFNDACCVHNTFSRIRDEFSITDNVNQIAYMKDVPKEYLCPLSKAIMKDPVIARDRVTYDRESIVSKASELVNASTLFENGELKLVPNLALRHRIDEFLKAKQ</sequence>
<gene>
    <name evidence="3" type="ORF">RFI_01176</name>
</gene>
<dbReference type="Gene3D" id="3.30.40.10">
    <property type="entry name" value="Zinc/RING finger domain, C3HC4 (zinc finger)"/>
    <property type="match status" value="1"/>
</dbReference>
<accession>X6PE08</accession>
<dbReference type="InterPro" id="IPR013083">
    <property type="entry name" value="Znf_RING/FYVE/PHD"/>
</dbReference>
<dbReference type="SMART" id="SM00504">
    <property type="entry name" value="Ubox"/>
    <property type="match status" value="1"/>
</dbReference>
<feature type="domain" description="U-box" evidence="2">
    <location>
        <begin position="210"/>
        <end position="280"/>
    </location>
</feature>
<dbReference type="PANTHER" id="PTHR23315">
    <property type="entry name" value="U BOX DOMAIN-CONTAINING"/>
    <property type="match status" value="1"/>
</dbReference>
<evidence type="ECO:0000259" key="2">
    <source>
        <dbReference type="PROSITE" id="PS51698"/>
    </source>
</evidence>
<comment type="caution">
    <text evidence="3">The sequence shown here is derived from an EMBL/GenBank/DDBJ whole genome shotgun (WGS) entry which is preliminary data.</text>
</comment>